<name>A0ABS4J0T1_9BACL</name>
<organism evidence="1 2">
    <name type="scientific">Paenibacillus eucommiae</name>
    <dbReference type="NCBI Taxonomy" id="1355755"/>
    <lineage>
        <taxon>Bacteria</taxon>
        <taxon>Bacillati</taxon>
        <taxon>Bacillota</taxon>
        <taxon>Bacilli</taxon>
        <taxon>Bacillales</taxon>
        <taxon>Paenibacillaceae</taxon>
        <taxon>Paenibacillus</taxon>
    </lineage>
</organism>
<proteinExistence type="predicted"/>
<keyword evidence="2" id="KW-1185">Reference proteome</keyword>
<evidence type="ECO:0000313" key="2">
    <source>
        <dbReference type="Proteomes" id="UP001519287"/>
    </source>
</evidence>
<gene>
    <name evidence="1" type="ORF">J2Z66_004339</name>
</gene>
<comment type="caution">
    <text evidence="1">The sequence shown here is derived from an EMBL/GenBank/DDBJ whole genome shotgun (WGS) entry which is preliminary data.</text>
</comment>
<evidence type="ECO:0000313" key="1">
    <source>
        <dbReference type="EMBL" id="MBP1992726.1"/>
    </source>
</evidence>
<protein>
    <submittedName>
        <fullName evidence="1">Uncharacterized protein</fullName>
    </submittedName>
</protein>
<accession>A0ABS4J0T1</accession>
<sequence>MRTLPLFHPQPFPLATIAQFILAPSSTNSQQGFSLDLRWFPGWQRHWDEDLRGPGALAMVFIVKAPGPLQLLTLTMKNIAQNHFLPPAEAIRPLLAMKNIINVRIHRAARLGRPI</sequence>
<reference evidence="1 2" key="1">
    <citation type="submission" date="2021-03" db="EMBL/GenBank/DDBJ databases">
        <title>Genomic Encyclopedia of Type Strains, Phase IV (KMG-IV): sequencing the most valuable type-strain genomes for metagenomic binning, comparative biology and taxonomic classification.</title>
        <authorList>
            <person name="Goeker M."/>
        </authorList>
    </citation>
    <scope>NUCLEOTIDE SEQUENCE [LARGE SCALE GENOMIC DNA]</scope>
    <source>
        <strain evidence="1 2">DSM 26048</strain>
    </source>
</reference>
<dbReference type="Proteomes" id="UP001519287">
    <property type="component" value="Unassembled WGS sequence"/>
</dbReference>
<dbReference type="EMBL" id="JAGGLB010000015">
    <property type="protein sequence ID" value="MBP1992726.1"/>
    <property type="molecule type" value="Genomic_DNA"/>
</dbReference>